<proteinExistence type="predicted"/>
<dbReference type="InterPro" id="IPR011009">
    <property type="entry name" value="Kinase-like_dom_sf"/>
</dbReference>
<dbReference type="Proteomes" id="UP000554054">
    <property type="component" value="Unassembled WGS sequence"/>
</dbReference>
<feature type="domain" description="Aminoglycoside phosphotransferase" evidence="1">
    <location>
        <begin position="21"/>
        <end position="207"/>
    </location>
</feature>
<keyword evidence="2" id="KW-0418">Kinase</keyword>
<accession>A0A852VXS8</accession>
<keyword evidence="3" id="KW-1185">Reference proteome</keyword>
<dbReference type="AlphaFoldDB" id="A0A852VXS8"/>
<dbReference type="GO" id="GO:0016301">
    <property type="term" value="F:kinase activity"/>
    <property type="evidence" value="ECO:0007669"/>
    <property type="project" value="UniProtKB-KW"/>
</dbReference>
<keyword evidence="2" id="KW-0808">Transferase</keyword>
<evidence type="ECO:0000259" key="1">
    <source>
        <dbReference type="Pfam" id="PF01636"/>
    </source>
</evidence>
<name>A0A852VXS8_9MICO</name>
<reference evidence="2 3" key="1">
    <citation type="submission" date="2020-07" db="EMBL/GenBank/DDBJ databases">
        <title>Sequencing the genomes of 1000 actinobacteria strains.</title>
        <authorList>
            <person name="Klenk H.-P."/>
        </authorList>
    </citation>
    <scope>NUCLEOTIDE SEQUENCE [LARGE SCALE GENOMIC DNA]</scope>
    <source>
        <strain evidence="2 3">DSM 26154</strain>
    </source>
</reference>
<dbReference type="Gene3D" id="3.90.1200.10">
    <property type="match status" value="1"/>
</dbReference>
<dbReference type="Pfam" id="PF01636">
    <property type="entry name" value="APH"/>
    <property type="match status" value="1"/>
</dbReference>
<dbReference type="EMBL" id="JACCAE010000001">
    <property type="protein sequence ID" value="NYF99024.1"/>
    <property type="molecule type" value="Genomic_DNA"/>
</dbReference>
<protein>
    <submittedName>
        <fullName evidence="2">Ser/Thr protein kinase RdoA (MazF antagonist)</fullName>
    </submittedName>
</protein>
<organism evidence="2 3">
    <name type="scientific">Janibacter cremeus</name>
    <dbReference type="NCBI Taxonomy" id="1285192"/>
    <lineage>
        <taxon>Bacteria</taxon>
        <taxon>Bacillati</taxon>
        <taxon>Actinomycetota</taxon>
        <taxon>Actinomycetes</taxon>
        <taxon>Micrococcales</taxon>
        <taxon>Intrasporangiaceae</taxon>
        <taxon>Janibacter</taxon>
    </lineage>
</organism>
<dbReference type="InterPro" id="IPR002575">
    <property type="entry name" value="Aminoglycoside_PTrfase"/>
</dbReference>
<sequence>MAPLCIAGSGETVVRNGPAWYSLHRWVEGQQVSIGGRDALIRARPHLVRELAVMIATLHMVGSQDLDEGGEGDPDRLLRVPRANVRRIHGSRRRLVSRWQVLRLKPRKSDFDRWALRVLPEVAARAETLAKNSIAHRVPRSETGLIHNDVNWENLILDEGFHVRALLDFDNVVRAPWALEVGAGAVVLVGADPHTVDQFVSGYEATTGAAFDRDLVRLGMELKCVRSIITSVLAYLDGGTDTRLLAPWCHHLHESLQLVQQE</sequence>
<comment type="caution">
    <text evidence="2">The sequence shown here is derived from an EMBL/GenBank/DDBJ whole genome shotgun (WGS) entry which is preliminary data.</text>
</comment>
<dbReference type="SUPFAM" id="SSF56112">
    <property type="entry name" value="Protein kinase-like (PK-like)"/>
    <property type="match status" value="1"/>
</dbReference>
<evidence type="ECO:0000313" key="3">
    <source>
        <dbReference type="Proteomes" id="UP000554054"/>
    </source>
</evidence>
<gene>
    <name evidence="2" type="ORF">BJY20_002416</name>
</gene>
<evidence type="ECO:0000313" key="2">
    <source>
        <dbReference type="EMBL" id="NYF99024.1"/>
    </source>
</evidence>